<evidence type="ECO:0000313" key="2">
    <source>
        <dbReference type="EMBL" id="CCX07015.1"/>
    </source>
</evidence>
<keyword evidence="1" id="KW-0812">Transmembrane</keyword>
<gene>
    <name evidence="2" type="ORF">PCON_06602</name>
</gene>
<keyword evidence="1" id="KW-1133">Transmembrane helix</keyword>
<dbReference type="Proteomes" id="UP000018144">
    <property type="component" value="Unassembled WGS sequence"/>
</dbReference>
<name>U4KZ74_PYROM</name>
<dbReference type="OrthoDB" id="10449423at2759"/>
<dbReference type="EMBL" id="HF935330">
    <property type="protein sequence ID" value="CCX07015.1"/>
    <property type="molecule type" value="Genomic_DNA"/>
</dbReference>
<evidence type="ECO:0000256" key="1">
    <source>
        <dbReference type="SAM" id="Phobius"/>
    </source>
</evidence>
<feature type="transmembrane region" description="Helical" evidence="1">
    <location>
        <begin position="24"/>
        <end position="44"/>
    </location>
</feature>
<protein>
    <submittedName>
        <fullName evidence="2">Uncharacterized protein</fullName>
    </submittedName>
</protein>
<accession>U4KZ74</accession>
<keyword evidence="1" id="KW-0472">Membrane</keyword>
<keyword evidence="3" id="KW-1185">Reference proteome</keyword>
<reference evidence="2 3" key="1">
    <citation type="journal article" date="2013" name="PLoS Genet.">
        <title>The genome and development-dependent transcriptomes of Pyronema confluens: a window into fungal evolution.</title>
        <authorList>
            <person name="Traeger S."/>
            <person name="Altegoer F."/>
            <person name="Freitag M."/>
            <person name="Gabaldon T."/>
            <person name="Kempken F."/>
            <person name="Kumar A."/>
            <person name="Marcet-Houben M."/>
            <person name="Poggeler S."/>
            <person name="Stajich J.E."/>
            <person name="Nowrousian M."/>
        </authorList>
    </citation>
    <scope>NUCLEOTIDE SEQUENCE [LARGE SCALE GENOMIC DNA]</scope>
    <source>
        <strain evidence="3">CBS 100304</strain>
        <tissue evidence="2">Vegetative mycelium</tissue>
    </source>
</reference>
<organism evidence="2 3">
    <name type="scientific">Pyronema omphalodes (strain CBS 100304)</name>
    <name type="common">Pyronema confluens</name>
    <dbReference type="NCBI Taxonomy" id="1076935"/>
    <lineage>
        <taxon>Eukaryota</taxon>
        <taxon>Fungi</taxon>
        <taxon>Dikarya</taxon>
        <taxon>Ascomycota</taxon>
        <taxon>Pezizomycotina</taxon>
        <taxon>Pezizomycetes</taxon>
        <taxon>Pezizales</taxon>
        <taxon>Pyronemataceae</taxon>
        <taxon>Pyronema</taxon>
    </lineage>
</organism>
<evidence type="ECO:0000313" key="3">
    <source>
        <dbReference type="Proteomes" id="UP000018144"/>
    </source>
</evidence>
<dbReference type="AlphaFoldDB" id="U4KZ74"/>
<proteinExistence type="predicted"/>
<sequence>MSTDKRAIADQVLTFYPLSPSDKAFMSCGAVILCCIALWGWATYGFESRGRHFKELSCGKVVQKAKDDLRE</sequence>